<keyword evidence="3" id="KW-1185">Reference proteome</keyword>
<evidence type="ECO:0000313" key="2">
    <source>
        <dbReference type="EMBL" id="KAL1601930.1"/>
    </source>
</evidence>
<feature type="compositionally biased region" description="Acidic residues" evidence="1">
    <location>
        <begin position="52"/>
        <end position="64"/>
    </location>
</feature>
<dbReference type="Proteomes" id="UP001521222">
    <property type="component" value="Unassembled WGS sequence"/>
</dbReference>
<accession>A0ABR3RBX6</accession>
<reference evidence="2 3" key="1">
    <citation type="submission" date="2024-02" db="EMBL/GenBank/DDBJ databases">
        <title>De novo assembly and annotation of 12 fungi associated with fruit tree decline syndrome in Ontario, Canada.</title>
        <authorList>
            <person name="Sulman M."/>
            <person name="Ellouze W."/>
            <person name="Ilyukhin E."/>
        </authorList>
    </citation>
    <scope>NUCLEOTIDE SEQUENCE [LARGE SCALE GENOMIC DNA]</scope>
    <source>
        <strain evidence="2 3">M97-236</strain>
    </source>
</reference>
<name>A0ABR3RBX6_9PLEO</name>
<evidence type="ECO:0000256" key="1">
    <source>
        <dbReference type="SAM" id="MobiDB-lite"/>
    </source>
</evidence>
<comment type="caution">
    <text evidence="2">The sequence shown here is derived from an EMBL/GenBank/DDBJ whole genome shotgun (WGS) entry which is preliminary data.</text>
</comment>
<feature type="compositionally biased region" description="Low complexity" evidence="1">
    <location>
        <begin position="37"/>
        <end position="51"/>
    </location>
</feature>
<evidence type="ECO:0000313" key="3">
    <source>
        <dbReference type="Proteomes" id="UP001521222"/>
    </source>
</evidence>
<sequence length="431" mass="49056">MHSTSRLPRLPRAPFLSARQLRDDLQPNTTNTTIEVPADSPDPSDDPWSLDPDSEPEDGLTPEQEEAIWCKAKIRGVKLTKAMMMNDQEAATMLNWPYIQSTWDGDLKTELTKWGYNDNEELHKENDDQCDFDKTHEMKDAFKDLDVDTRSAGQGGPNHCFYIEHQNGPTVVRDKDGELPFAEDQYYVADNKKYQVTQGYAKIGINPTDGIVYFLHRESPEKAAAEHWGRQPKDNELPALRSSSDIAWGFWNRAASSSKKLTYFMSAQIVNPNTEVILRRALQQHNIDTVPAWPGKDFEFAIPNESPTESQLLQMEATLALLGSPNGLGAGYFIVQHRRQLGWKYISKVRVFMAGQGQWALPNILFYVSEHPTFDGPEPQRLLDEAMNKLHIAQRRKRGLHIAKEEDRKAGIVFRSEDGKNVVREHVVARL</sequence>
<dbReference type="EMBL" id="JAKIXB020000015">
    <property type="protein sequence ID" value="KAL1601930.1"/>
    <property type="molecule type" value="Genomic_DNA"/>
</dbReference>
<protein>
    <submittedName>
        <fullName evidence="2">Mitochondrial import inner membrane translocase subunit tim8</fullName>
    </submittedName>
</protein>
<feature type="region of interest" description="Disordered" evidence="1">
    <location>
        <begin position="1"/>
        <end position="64"/>
    </location>
</feature>
<gene>
    <name evidence="2" type="primary">TIM8_5</name>
    <name evidence="2" type="ORF">SLS59_005096</name>
</gene>
<proteinExistence type="predicted"/>
<organism evidence="2 3">
    <name type="scientific">Nothophoma quercina</name>
    <dbReference type="NCBI Taxonomy" id="749835"/>
    <lineage>
        <taxon>Eukaryota</taxon>
        <taxon>Fungi</taxon>
        <taxon>Dikarya</taxon>
        <taxon>Ascomycota</taxon>
        <taxon>Pezizomycotina</taxon>
        <taxon>Dothideomycetes</taxon>
        <taxon>Pleosporomycetidae</taxon>
        <taxon>Pleosporales</taxon>
        <taxon>Pleosporineae</taxon>
        <taxon>Didymellaceae</taxon>
        <taxon>Nothophoma</taxon>
    </lineage>
</organism>